<comment type="caution">
    <text evidence="2">The sequence shown here is derived from an EMBL/GenBank/DDBJ whole genome shotgun (WGS) entry which is preliminary data.</text>
</comment>
<reference evidence="2 3" key="1">
    <citation type="submission" date="2012-08" db="EMBL/GenBank/DDBJ databases">
        <authorList>
            <person name="Gan P.H.P."/>
            <person name="Ikeda K."/>
            <person name="Irieda H."/>
            <person name="Narusaka M."/>
            <person name="O'Connell R.J."/>
            <person name="Narusaka Y."/>
            <person name="Takano Y."/>
            <person name="Kubo Y."/>
            <person name="Shirasu K."/>
        </authorList>
    </citation>
    <scope>NUCLEOTIDE SEQUENCE [LARGE SCALE GENOMIC DNA]</scope>
    <source>
        <strain evidence="2 3">Nara gc5</strain>
    </source>
</reference>
<dbReference type="InParanoid" id="A0A7J6ILA8"/>
<reference evidence="2 3" key="2">
    <citation type="submission" date="2020-04" db="EMBL/GenBank/DDBJ databases">
        <title>Genome sequencing and assembly of multiple isolates from the Colletotrichum gloeosporioides species complex.</title>
        <authorList>
            <person name="Gan P."/>
            <person name="Shirasu K."/>
        </authorList>
    </citation>
    <scope>NUCLEOTIDE SEQUENCE [LARGE SCALE GENOMIC DNA]</scope>
    <source>
        <strain evidence="2 3">Nara gc5</strain>
    </source>
</reference>
<proteinExistence type="predicted"/>
<accession>A0A7J6ILA8</accession>
<feature type="region of interest" description="Disordered" evidence="1">
    <location>
        <begin position="32"/>
        <end position="103"/>
    </location>
</feature>
<feature type="compositionally biased region" description="Basic and acidic residues" evidence="1">
    <location>
        <begin position="67"/>
        <end position="77"/>
    </location>
</feature>
<gene>
    <name evidence="2" type="ORF">CGGC5_v015106</name>
</gene>
<evidence type="ECO:0000256" key="1">
    <source>
        <dbReference type="SAM" id="MobiDB-lite"/>
    </source>
</evidence>
<evidence type="ECO:0000313" key="3">
    <source>
        <dbReference type="Proteomes" id="UP000011096"/>
    </source>
</evidence>
<name>A0A7J6ILA8_COLFN</name>
<dbReference type="EMBL" id="ANPB02000009">
    <property type="protein sequence ID" value="KAF4477012.1"/>
    <property type="molecule type" value="Genomic_DNA"/>
</dbReference>
<dbReference type="RefSeq" id="XP_031876422.2">
    <property type="nucleotide sequence ID" value="XM_032027183.2"/>
</dbReference>
<organism evidence="2 3">
    <name type="scientific">Colletotrichum fructicola (strain Nara gc5)</name>
    <name type="common">Anthracnose fungus</name>
    <name type="synonym">Colletotrichum gloeosporioides (strain Nara gc5)</name>
    <dbReference type="NCBI Taxonomy" id="1213859"/>
    <lineage>
        <taxon>Eukaryota</taxon>
        <taxon>Fungi</taxon>
        <taxon>Dikarya</taxon>
        <taxon>Ascomycota</taxon>
        <taxon>Pezizomycotina</taxon>
        <taxon>Sordariomycetes</taxon>
        <taxon>Hypocreomycetidae</taxon>
        <taxon>Glomerellales</taxon>
        <taxon>Glomerellaceae</taxon>
        <taxon>Colletotrichum</taxon>
        <taxon>Colletotrichum gloeosporioides species complex</taxon>
    </lineage>
</organism>
<sequence length="103" mass="11638">MQYRQKQISLTTLAIFNNRAERYHAKHATLHRKAHTPFGRPTEPSPALPYPIRGLNLRPQYPKPPKPKSEKPREARRSRPKIPPNSATPPIPGFACLIGSSIP</sequence>
<feature type="compositionally biased region" description="Pro residues" evidence="1">
    <location>
        <begin position="81"/>
        <end position="92"/>
    </location>
</feature>
<dbReference type="AlphaFoldDB" id="A0A7J6ILA8"/>
<keyword evidence="3" id="KW-1185">Reference proteome</keyword>
<dbReference type="Proteomes" id="UP000011096">
    <property type="component" value="Unassembled WGS sequence"/>
</dbReference>
<dbReference type="OrthoDB" id="10604968at2759"/>
<evidence type="ECO:0000313" key="2">
    <source>
        <dbReference type="EMBL" id="KAF4477012.1"/>
    </source>
</evidence>
<dbReference type="GeneID" id="43611312"/>
<protein>
    <submittedName>
        <fullName evidence="2">Uncharacterized protein</fullName>
    </submittedName>
</protein>